<accession>A0AAP5MDC1</accession>
<comment type="caution">
    <text evidence="3">The sequence shown here is derived from an EMBL/GenBank/DDBJ whole genome shotgun (WGS) entry which is preliminary data.</text>
</comment>
<keyword evidence="2" id="KW-0812">Transmembrane</keyword>
<keyword evidence="2" id="KW-1133">Transmembrane helix</keyword>
<proteinExistence type="predicted"/>
<evidence type="ECO:0000256" key="1">
    <source>
        <dbReference type="SAM" id="MobiDB-lite"/>
    </source>
</evidence>
<protein>
    <submittedName>
        <fullName evidence="3">Uncharacterized protein</fullName>
    </submittedName>
</protein>
<keyword evidence="2" id="KW-0472">Membrane</keyword>
<keyword evidence="4" id="KW-1185">Reference proteome</keyword>
<sequence>MNAETLLNTSSNDKSTLSSHPKNVFTSGTVWGIVFTTIAAIAPILGNDIDQFRKDPNSVNYGQDAAKVIVILCGAAATICGRVSAKDPLYTPEWLPGPNKSDLDPKKID</sequence>
<dbReference type="EMBL" id="JAALHA020000033">
    <property type="protein sequence ID" value="MDR9900362.1"/>
    <property type="molecule type" value="Genomic_DNA"/>
</dbReference>
<feature type="transmembrane region" description="Helical" evidence="2">
    <location>
        <begin position="24"/>
        <end position="45"/>
    </location>
</feature>
<name>A0AAP5MDC1_9CYAN</name>
<organism evidence="3 4">
    <name type="scientific">Aetokthonos hydrillicola Thurmond2011</name>
    <dbReference type="NCBI Taxonomy" id="2712845"/>
    <lineage>
        <taxon>Bacteria</taxon>
        <taxon>Bacillati</taxon>
        <taxon>Cyanobacteriota</taxon>
        <taxon>Cyanophyceae</taxon>
        <taxon>Nostocales</taxon>
        <taxon>Hapalosiphonaceae</taxon>
        <taxon>Aetokthonos</taxon>
    </lineage>
</organism>
<evidence type="ECO:0000256" key="2">
    <source>
        <dbReference type="SAM" id="Phobius"/>
    </source>
</evidence>
<evidence type="ECO:0000313" key="4">
    <source>
        <dbReference type="Proteomes" id="UP000667802"/>
    </source>
</evidence>
<dbReference type="Proteomes" id="UP000667802">
    <property type="component" value="Unassembled WGS sequence"/>
</dbReference>
<evidence type="ECO:0000313" key="3">
    <source>
        <dbReference type="EMBL" id="MDR9900362.1"/>
    </source>
</evidence>
<dbReference type="RefSeq" id="WP_208341603.1">
    <property type="nucleotide sequence ID" value="NZ_CAWQFN010000924.1"/>
</dbReference>
<dbReference type="AlphaFoldDB" id="A0AAP5MDC1"/>
<reference evidence="4" key="1">
    <citation type="journal article" date="2021" name="Science">
        <title>Hunting the eagle killer: A cyanobacterial neurotoxin causes vacuolar myelinopathy.</title>
        <authorList>
            <person name="Breinlinger S."/>
            <person name="Phillips T.J."/>
            <person name="Haram B.N."/>
            <person name="Mares J."/>
            <person name="Martinez Yerena J.A."/>
            <person name="Hrouzek P."/>
            <person name="Sobotka R."/>
            <person name="Henderson W.M."/>
            <person name="Schmieder P."/>
            <person name="Williams S.M."/>
            <person name="Lauderdale J.D."/>
            <person name="Wilde H.D."/>
            <person name="Gerrin W."/>
            <person name="Kust A."/>
            <person name="Washington J.W."/>
            <person name="Wagner C."/>
            <person name="Geier B."/>
            <person name="Liebeke M."/>
            <person name="Enke H."/>
            <person name="Niedermeyer T.H.J."/>
            <person name="Wilde S.B."/>
        </authorList>
    </citation>
    <scope>NUCLEOTIDE SEQUENCE [LARGE SCALE GENOMIC DNA]</scope>
    <source>
        <strain evidence="4">Thurmond2011</strain>
    </source>
</reference>
<gene>
    <name evidence="3" type="ORF">G7B40_038315</name>
</gene>
<feature type="region of interest" description="Disordered" evidence="1">
    <location>
        <begin position="90"/>
        <end position="109"/>
    </location>
</feature>
<feature type="region of interest" description="Disordered" evidence="1">
    <location>
        <begin position="1"/>
        <end position="24"/>
    </location>
</feature>